<protein>
    <submittedName>
        <fullName evidence="1">Uncharacterized protein</fullName>
    </submittedName>
</protein>
<dbReference type="AlphaFoldDB" id="A0A1V3XWP0"/>
<evidence type="ECO:0000313" key="1">
    <source>
        <dbReference type="EMBL" id="OOK83614.1"/>
    </source>
</evidence>
<reference evidence="1 2" key="1">
    <citation type="submission" date="2017-02" db="EMBL/GenBank/DDBJ databases">
        <title>Complete genome sequences of Mycobacterium kansasii strains isolated from rhesus macaques.</title>
        <authorList>
            <person name="Panda A."/>
            <person name="Nagaraj S."/>
            <person name="Zhao X."/>
            <person name="Tettelin H."/>
            <person name="Detolla L.J."/>
        </authorList>
    </citation>
    <scope>NUCLEOTIDE SEQUENCE [LARGE SCALE GENOMIC DNA]</scope>
    <source>
        <strain evidence="1 2">11-3469</strain>
    </source>
</reference>
<name>A0A1V3XWP0_MYCKA</name>
<sequence>MIRSSYAGSRESREIVGVLAVHSTYARAVARSPRAPPHRLFEKTLRTI</sequence>
<proteinExistence type="predicted"/>
<gene>
    <name evidence="1" type="ORF">BZL29_1641</name>
</gene>
<organism evidence="1 2">
    <name type="scientific">Mycobacterium kansasii</name>
    <dbReference type="NCBI Taxonomy" id="1768"/>
    <lineage>
        <taxon>Bacteria</taxon>
        <taxon>Bacillati</taxon>
        <taxon>Actinomycetota</taxon>
        <taxon>Actinomycetes</taxon>
        <taxon>Mycobacteriales</taxon>
        <taxon>Mycobacteriaceae</taxon>
        <taxon>Mycobacterium</taxon>
    </lineage>
</organism>
<dbReference type="EMBL" id="MVBN01000001">
    <property type="protein sequence ID" value="OOK83614.1"/>
    <property type="molecule type" value="Genomic_DNA"/>
</dbReference>
<accession>A0A1V3XWP0</accession>
<comment type="caution">
    <text evidence="1">The sequence shown here is derived from an EMBL/GenBank/DDBJ whole genome shotgun (WGS) entry which is preliminary data.</text>
</comment>
<evidence type="ECO:0000313" key="2">
    <source>
        <dbReference type="Proteomes" id="UP000188532"/>
    </source>
</evidence>
<dbReference type="Proteomes" id="UP000188532">
    <property type="component" value="Unassembled WGS sequence"/>
</dbReference>